<evidence type="ECO:0000313" key="2">
    <source>
        <dbReference type="EMBL" id="KAJ5102995.1"/>
    </source>
</evidence>
<dbReference type="OrthoDB" id="5366332at2759"/>
<feature type="region of interest" description="Disordered" evidence="1">
    <location>
        <begin position="150"/>
        <end position="244"/>
    </location>
</feature>
<comment type="caution">
    <text evidence="2">The sequence shown here is derived from an EMBL/GenBank/DDBJ whole genome shotgun (WGS) entry which is preliminary data.</text>
</comment>
<dbReference type="RefSeq" id="XP_056476375.1">
    <property type="nucleotide sequence ID" value="XM_056616018.1"/>
</dbReference>
<evidence type="ECO:0000256" key="1">
    <source>
        <dbReference type="SAM" id="MobiDB-lite"/>
    </source>
</evidence>
<reference evidence="2" key="1">
    <citation type="submission" date="2022-11" db="EMBL/GenBank/DDBJ databases">
        <authorList>
            <person name="Petersen C."/>
        </authorList>
    </citation>
    <scope>NUCLEOTIDE SEQUENCE</scope>
    <source>
        <strain evidence="2">IBT 30761</strain>
    </source>
</reference>
<organism evidence="2 3">
    <name type="scientific">Penicillium argentinense</name>
    <dbReference type="NCBI Taxonomy" id="1131581"/>
    <lineage>
        <taxon>Eukaryota</taxon>
        <taxon>Fungi</taxon>
        <taxon>Dikarya</taxon>
        <taxon>Ascomycota</taxon>
        <taxon>Pezizomycotina</taxon>
        <taxon>Eurotiomycetes</taxon>
        <taxon>Eurotiomycetidae</taxon>
        <taxon>Eurotiales</taxon>
        <taxon>Aspergillaceae</taxon>
        <taxon>Penicillium</taxon>
    </lineage>
</organism>
<keyword evidence="3" id="KW-1185">Reference proteome</keyword>
<feature type="compositionally biased region" description="Low complexity" evidence="1">
    <location>
        <begin position="162"/>
        <end position="175"/>
    </location>
</feature>
<feature type="compositionally biased region" description="Low complexity" evidence="1">
    <location>
        <begin position="72"/>
        <end position="99"/>
    </location>
</feature>
<dbReference type="Proteomes" id="UP001149074">
    <property type="component" value="Unassembled WGS sequence"/>
</dbReference>
<reference evidence="2" key="2">
    <citation type="journal article" date="2023" name="IMA Fungus">
        <title>Comparative genomic study of the Penicillium genus elucidates a diverse pangenome and 15 lateral gene transfer events.</title>
        <authorList>
            <person name="Petersen C."/>
            <person name="Sorensen T."/>
            <person name="Nielsen M.R."/>
            <person name="Sondergaard T.E."/>
            <person name="Sorensen J.L."/>
            <person name="Fitzpatrick D.A."/>
            <person name="Frisvad J.C."/>
            <person name="Nielsen K.L."/>
        </authorList>
    </citation>
    <scope>NUCLEOTIDE SEQUENCE</scope>
    <source>
        <strain evidence="2">IBT 30761</strain>
    </source>
</reference>
<dbReference type="AlphaFoldDB" id="A0A9W9FN65"/>
<proteinExistence type="predicted"/>
<sequence length="356" mass="39198">MAVTCRGDLHMDAAPALPYLDLKSLETTISELPTKCTSISSPPAKMDIPRVKRIDPPTSITVPDSPPNTGGPRTSSRPTSAAASGQHSRSNSRSTPRSRPASRHDPLHSSRRAVPAASIVPVPCTRAPPQDRRESLLALHRESCRLFQDLDTSKTSSDEIRSAPSLSRAPSSSYTSRRERRTSSETGSVPPSPIASSQSSRRFTFEHRDSISPIAAPSLQHRDRSNTLPSITSTSSQSSPSASSINVPVTIMEWTSPSSRRAEYEKIDRAGRGVRGLWRKVAPKWCQARDARTPFFEEGKTSREGSVRRFRMDIPDEEDQIGPKEKAQGQMLDFLGKGCEHTPCRWTYRRTKTSPA</sequence>
<dbReference type="EMBL" id="JAPQKI010000004">
    <property type="protein sequence ID" value="KAJ5102995.1"/>
    <property type="molecule type" value="Genomic_DNA"/>
</dbReference>
<protein>
    <submittedName>
        <fullName evidence="2">Uncharacterized protein</fullName>
    </submittedName>
</protein>
<evidence type="ECO:0000313" key="3">
    <source>
        <dbReference type="Proteomes" id="UP001149074"/>
    </source>
</evidence>
<name>A0A9W9FN65_9EURO</name>
<dbReference type="GeneID" id="81354997"/>
<feature type="compositionally biased region" description="Low complexity" evidence="1">
    <location>
        <begin position="229"/>
        <end position="244"/>
    </location>
</feature>
<accession>A0A9W9FN65</accession>
<gene>
    <name evidence="2" type="ORF">N7532_003524</name>
</gene>
<feature type="region of interest" description="Disordered" evidence="1">
    <location>
        <begin position="34"/>
        <end position="131"/>
    </location>
</feature>